<protein>
    <submittedName>
        <fullName evidence="2">Uncharacterized protein</fullName>
    </submittedName>
</protein>
<sequence>MKTVRDVGFGPAAEIGGSRSPSNNMRTGIRSWVSQTTDVRGLKSIEKTRKLGRWVPHVKTQYDMDRCPDMALPLKSLTHTWLEHLGTGVEKRIPYSNIHRRAQWVDKGADAEDVPKLKYTAKTLCSAYGRAYLALNTGSCLLRDAR</sequence>
<proteinExistence type="predicted"/>
<gene>
    <name evidence="2" type="primary">Necator_chrV.g18577</name>
    <name evidence="2" type="ORF">RB195_013786</name>
</gene>
<reference evidence="2 3" key="1">
    <citation type="submission" date="2023-08" db="EMBL/GenBank/DDBJ databases">
        <title>A Necator americanus chromosomal reference genome.</title>
        <authorList>
            <person name="Ilik V."/>
            <person name="Petrzelkova K.J."/>
            <person name="Pardy F."/>
            <person name="Fuh T."/>
            <person name="Niatou-Singa F.S."/>
            <person name="Gouil Q."/>
            <person name="Baker L."/>
            <person name="Ritchie M.E."/>
            <person name="Jex A.R."/>
            <person name="Gazzola D."/>
            <person name="Li H."/>
            <person name="Toshio Fujiwara R."/>
            <person name="Zhan B."/>
            <person name="Aroian R.V."/>
            <person name="Pafco B."/>
            <person name="Schwarz E.M."/>
        </authorList>
    </citation>
    <scope>NUCLEOTIDE SEQUENCE [LARGE SCALE GENOMIC DNA]</scope>
    <source>
        <strain evidence="2 3">Aroian</strain>
        <tissue evidence="2">Whole animal</tissue>
    </source>
</reference>
<evidence type="ECO:0000313" key="3">
    <source>
        <dbReference type="Proteomes" id="UP001303046"/>
    </source>
</evidence>
<feature type="region of interest" description="Disordered" evidence="1">
    <location>
        <begin position="1"/>
        <end position="26"/>
    </location>
</feature>
<dbReference type="Proteomes" id="UP001303046">
    <property type="component" value="Unassembled WGS sequence"/>
</dbReference>
<dbReference type="EMBL" id="JAVFWL010000005">
    <property type="protein sequence ID" value="KAK6755026.1"/>
    <property type="molecule type" value="Genomic_DNA"/>
</dbReference>
<keyword evidence="3" id="KW-1185">Reference proteome</keyword>
<accession>A0ABR1DYS2</accession>
<evidence type="ECO:0000256" key="1">
    <source>
        <dbReference type="SAM" id="MobiDB-lite"/>
    </source>
</evidence>
<evidence type="ECO:0000313" key="2">
    <source>
        <dbReference type="EMBL" id="KAK6755026.1"/>
    </source>
</evidence>
<organism evidence="2 3">
    <name type="scientific">Necator americanus</name>
    <name type="common">Human hookworm</name>
    <dbReference type="NCBI Taxonomy" id="51031"/>
    <lineage>
        <taxon>Eukaryota</taxon>
        <taxon>Metazoa</taxon>
        <taxon>Ecdysozoa</taxon>
        <taxon>Nematoda</taxon>
        <taxon>Chromadorea</taxon>
        <taxon>Rhabditida</taxon>
        <taxon>Rhabditina</taxon>
        <taxon>Rhabditomorpha</taxon>
        <taxon>Strongyloidea</taxon>
        <taxon>Ancylostomatidae</taxon>
        <taxon>Bunostominae</taxon>
        <taxon>Necator</taxon>
    </lineage>
</organism>
<name>A0ABR1DYS2_NECAM</name>
<comment type="caution">
    <text evidence="2">The sequence shown here is derived from an EMBL/GenBank/DDBJ whole genome shotgun (WGS) entry which is preliminary data.</text>
</comment>